<evidence type="ECO:0000256" key="5">
    <source>
        <dbReference type="RuleBase" id="RU000352"/>
    </source>
</evidence>
<dbReference type="Gene3D" id="3.40.50.1440">
    <property type="entry name" value="Tubulin/FtsZ, GTPase domain"/>
    <property type="match status" value="1"/>
</dbReference>
<evidence type="ECO:0000313" key="8">
    <source>
        <dbReference type="EMBL" id="CAL5985346.1"/>
    </source>
</evidence>
<dbReference type="InterPro" id="IPR000217">
    <property type="entry name" value="Tubulin"/>
</dbReference>
<evidence type="ECO:0000256" key="1">
    <source>
        <dbReference type="ARBA" id="ARBA00009636"/>
    </source>
</evidence>
<evidence type="ECO:0000259" key="6">
    <source>
        <dbReference type="SMART" id="SM00864"/>
    </source>
</evidence>
<keyword evidence="2 5" id="KW-0493">Microtubule</keyword>
<dbReference type="GO" id="GO:0005874">
    <property type="term" value="C:microtubule"/>
    <property type="evidence" value="ECO:0007669"/>
    <property type="project" value="UniProtKB-KW"/>
</dbReference>
<dbReference type="InterPro" id="IPR036525">
    <property type="entry name" value="Tubulin/FtsZ_GTPase_sf"/>
</dbReference>
<feature type="domain" description="Tubulin/FtsZ GTPase" evidence="6">
    <location>
        <begin position="45"/>
        <end position="224"/>
    </location>
</feature>
<dbReference type="InterPro" id="IPR003008">
    <property type="entry name" value="Tubulin_FtsZ_GTPase"/>
</dbReference>
<dbReference type="SMART" id="SM00864">
    <property type="entry name" value="Tubulin"/>
    <property type="match status" value="1"/>
</dbReference>
<dbReference type="SUPFAM" id="SSF52490">
    <property type="entry name" value="Tubulin nucleotide-binding domain-like"/>
    <property type="match status" value="1"/>
</dbReference>
<evidence type="ECO:0000313" key="9">
    <source>
        <dbReference type="Proteomes" id="UP001642409"/>
    </source>
</evidence>
<dbReference type="InterPro" id="IPR017975">
    <property type="entry name" value="Tubulin_CS"/>
</dbReference>
<dbReference type="InterPro" id="IPR004057">
    <property type="entry name" value="Epsilon_tubulin"/>
</dbReference>
<sequence>MHEIVTISIGECGINIGAQFWRDLCIQSDLSASGHSLDPIFSPPFHLFEEQLSSRFVPRTILLDSQPSALDNIRSTDLGFLFPPNAFISGNDGTGSAFGVGCYDLDLIQEPLQNQIRVQAEKCNQTPNFNIFHSLGGGTGSGTTSFVLMHLSDEYQTSVFNCSVLPEPDACVVSPYNCILGFNYLIQCSNAVQCIDNGNLMGQIKGVREINQYISSQLIDMFKTEKQWIPKYDKNAEYDQRHFYHSEAMWKGENVTSCPFSDTGAKVIHEIEFGSTTLYNSAEVARSIQQQLDRFDLMYKRRAYVYGHSRCMDECEYVEASERVHELLEIYENNGKNTLTTD</sequence>
<dbReference type="InterPro" id="IPR023123">
    <property type="entry name" value="Tubulin_C"/>
</dbReference>
<evidence type="ECO:0000256" key="2">
    <source>
        <dbReference type="ARBA" id="ARBA00022701"/>
    </source>
</evidence>
<dbReference type="EMBL" id="CATOUU010000834">
    <property type="protein sequence ID" value="CAI9952904.1"/>
    <property type="molecule type" value="Genomic_DNA"/>
</dbReference>
<dbReference type="Pfam" id="PF00091">
    <property type="entry name" value="Tubulin"/>
    <property type="match status" value="1"/>
</dbReference>
<name>A0AA86Q5S3_9EUKA</name>
<evidence type="ECO:0000256" key="3">
    <source>
        <dbReference type="ARBA" id="ARBA00022741"/>
    </source>
</evidence>
<dbReference type="PRINTS" id="PR01519">
    <property type="entry name" value="EPSLNTUBULIN"/>
</dbReference>
<dbReference type="AlphaFoldDB" id="A0AA86Q5S3"/>
<gene>
    <name evidence="7" type="ORF">HINF_LOCUS40549</name>
    <name evidence="8" type="ORF">HINF_LOCUS8807</name>
</gene>
<dbReference type="InterPro" id="IPR008280">
    <property type="entry name" value="Tub_FtsZ_C"/>
</dbReference>
<accession>A0AA86Q5S3</accession>
<comment type="caution">
    <text evidence="7">The sequence shown here is derived from an EMBL/GenBank/DDBJ whole genome shotgun (WGS) entry which is preliminary data.</text>
</comment>
<protein>
    <submittedName>
        <fullName evidence="7">Beta-tubulin 2</fullName>
    </submittedName>
    <submittedName>
        <fullName evidence="8">Beta-tubulin_2</fullName>
    </submittedName>
</protein>
<evidence type="ECO:0000313" key="7">
    <source>
        <dbReference type="EMBL" id="CAI9952904.1"/>
    </source>
</evidence>
<dbReference type="GO" id="GO:0005525">
    <property type="term" value="F:GTP binding"/>
    <property type="evidence" value="ECO:0007669"/>
    <property type="project" value="UniProtKB-UniRule"/>
</dbReference>
<keyword evidence="9" id="KW-1185">Reference proteome</keyword>
<dbReference type="Proteomes" id="UP001642409">
    <property type="component" value="Unassembled WGS sequence"/>
</dbReference>
<reference evidence="7" key="1">
    <citation type="submission" date="2023-06" db="EMBL/GenBank/DDBJ databases">
        <authorList>
            <person name="Kurt Z."/>
        </authorList>
    </citation>
    <scope>NUCLEOTIDE SEQUENCE</scope>
</reference>
<comment type="similarity">
    <text evidence="1 5">Belongs to the tubulin family.</text>
</comment>
<keyword evidence="3 5" id="KW-0547">Nucleotide-binding</keyword>
<dbReference type="PROSITE" id="PS00227">
    <property type="entry name" value="TUBULIN"/>
    <property type="match status" value="1"/>
</dbReference>
<proteinExistence type="inferred from homology"/>
<dbReference type="GO" id="GO:0007017">
    <property type="term" value="P:microtubule-based process"/>
    <property type="evidence" value="ECO:0007669"/>
    <property type="project" value="InterPro"/>
</dbReference>
<organism evidence="7">
    <name type="scientific">Hexamita inflata</name>
    <dbReference type="NCBI Taxonomy" id="28002"/>
    <lineage>
        <taxon>Eukaryota</taxon>
        <taxon>Metamonada</taxon>
        <taxon>Diplomonadida</taxon>
        <taxon>Hexamitidae</taxon>
        <taxon>Hexamitinae</taxon>
        <taxon>Hexamita</taxon>
    </lineage>
</organism>
<reference evidence="8 9" key="2">
    <citation type="submission" date="2024-07" db="EMBL/GenBank/DDBJ databases">
        <authorList>
            <person name="Akdeniz Z."/>
        </authorList>
    </citation>
    <scope>NUCLEOTIDE SEQUENCE [LARGE SCALE GENOMIC DNA]</scope>
</reference>
<dbReference type="PRINTS" id="PR01161">
    <property type="entry name" value="TUBULIN"/>
</dbReference>
<dbReference type="SUPFAM" id="SSF55307">
    <property type="entry name" value="Tubulin C-terminal domain-like"/>
    <property type="match status" value="1"/>
</dbReference>
<keyword evidence="4 5" id="KW-0342">GTP-binding</keyword>
<dbReference type="EMBL" id="CAXDID020000018">
    <property type="protein sequence ID" value="CAL5985346.1"/>
    <property type="molecule type" value="Genomic_DNA"/>
</dbReference>
<evidence type="ECO:0000256" key="4">
    <source>
        <dbReference type="ARBA" id="ARBA00023134"/>
    </source>
</evidence>
<dbReference type="PANTHER" id="PTHR11588">
    <property type="entry name" value="TUBULIN"/>
    <property type="match status" value="1"/>
</dbReference>
<dbReference type="Gene3D" id="1.10.287.600">
    <property type="entry name" value="Helix hairpin bin"/>
    <property type="match status" value="1"/>
</dbReference>